<accession>A0ABR2VXW6</accession>
<feature type="compositionally biased region" description="Low complexity" evidence="1">
    <location>
        <begin position="45"/>
        <end position="57"/>
    </location>
</feature>
<dbReference type="EMBL" id="JASJQH010007392">
    <property type="protein sequence ID" value="KAK9709667.1"/>
    <property type="molecule type" value="Genomic_DNA"/>
</dbReference>
<evidence type="ECO:0000256" key="1">
    <source>
        <dbReference type="SAM" id="MobiDB-lite"/>
    </source>
</evidence>
<feature type="compositionally biased region" description="Acidic residues" evidence="1">
    <location>
        <begin position="58"/>
        <end position="79"/>
    </location>
</feature>
<reference evidence="2 3" key="1">
    <citation type="submission" date="2023-04" db="EMBL/GenBank/DDBJ databases">
        <title>Genome of Basidiobolus ranarum AG-B5.</title>
        <authorList>
            <person name="Stajich J.E."/>
            <person name="Carter-House D."/>
            <person name="Gryganskyi A."/>
        </authorList>
    </citation>
    <scope>NUCLEOTIDE SEQUENCE [LARGE SCALE GENOMIC DNA]</scope>
    <source>
        <strain evidence="2 3">AG-B5</strain>
    </source>
</reference>
<protein>
    <submittedName>
        <fullName evidence="2">Uncharacterized protein</fullName>
    </submittedName>
</protein>
<sequence>MGFYMSYKVIDTGATGFFQLCNMLKYFESLLEVQNLSTNATALPDNTTSPSATNDSTSNDDDDTGSSDASVSEDTEDDSSAPTNVGNDSETDAASKSPASLKQQGFNNFSTQTSNTSIYGTSSFSLLRDLHHFKDTV</sequence>
<feature type="region of interest" description="Disordered" evidence="1">
    <location>
        <begin position="40"/>
        <end position="112"/>
    </location>
</feature>
<evidence type="ECO:0000313" key="3">
    <source>
        <dbReference type="Proteomes" id="UP001479436"/>
    </source>
</evidence>
<dbReference type="Proteomes" id="UP001479436">
    <property type="component" value="Unassembled WGS sequence"/>
</dbReference>
<gene>
    <name evidence="2" type="ORF">K7432_008875</name>
</gene>
<keyword evidence="3" id="KW-1185">Reference proteome</keyword>
<organism evidence="2 3">
    <name type="scientific">Basidiobolus ranarum</name>
    <dbReference type="NCBI Taxonomy" id="34480"/>
    <lineage>
        <taxon>Eukaryota</taxon>
        <taxon>Fungi</taxon>
        <taxon>Fungi incertae sedis</taxon>
        <taxon>Zoopagomycota</taxon>
        <taxon>Entomophthoromycotina</taxon>
        <taxon>Basidiobolomycetes</taxon>
        <taxon>Basidiobolales</taxon>
        <taxon>Basidiobolaceae</taxon>
        <taxon>Basidiobolus</taxon>
    </lineage>
</organism>
<comment type="caution">
    <text evidence="2">The sequence shown here is derived from an EMBL/GenBank/DDBJ whole genome shotgun (WGS) entry which is preliminary data.</text>
</comment>
<feature type="compositionally biased region" description="Polar residues" evidence="1">
    <location>
        <begin position="80"/>
        <end position="112"/>
    </location>
</feature>
<name>A0ABR2VXW6_9FUNG</name>
<evidence type="ECO:0000313" key="2">
    <source>
        <dbReference type="EMBL" id="KAK9709667.1"/>
    </source>
</evidence>
<proteinExistence type="predicted"/>